<keyword evidence="2" id="KW-1185">Reference proteome</keyword>
<comment type="caution">
    <text evidence="1">The sequence shown here is derived from an EMBL/GenBank/DDBJ whole genome shotgun (WGS) entry which is preliminary data.</text>
</comment>
<dbReference type="Proteomes" id="UP001519343">
    <property type="component" value="Unassembled WGS sequence"/>
</dbReference>
<dbReference type="EMBL" id="JAGGKT010000022">
    <property type="protein sequence ID" value="MBP1934485.1"/>
    <property type="molecule type" value="Genomic_DNA"/>
</dbReference>
<dbReference type="RefSeq" id="WP_209812474.1">
    <property type="nucleotide sequence ID" value="NZ_JAGGKT010000022.1"/>
</dbReference>
<protein>
    <submittedName>
        <fullName evidence="1">Circularly permuted ATP-grasp superfamily protein</fullName>
    </submittedName>
</protein>
<organism evidence="1 2">
    <name type="scientific">Ammoniphilus resinae</name>
    <dbReference type="NCBI Taxonomy" id="861532"/>
    <lineage>
        <taxon>Bacteria</taxon>
        <taxon>Bacillati</taxon>
        <taxon>Bacillota</taxon>
        <taxon>Bacilli</taxon>
        <taxon>Bacillales</taxon>
        <taxon>Paenibacillaceae</taxon>
        <taxon>Aneurinibacillus group</taxon>
        <taxon>Ammoniphilus</taxon>
    </lineage>
</organism>
<dbReference type="Gene3D" id="3.30.470.20">
    <property type="entry name" value="ATP-grasp fold, B domain"/>
    <property type="match status" value="1"/>
</dbReference>
<dbReference type="Pfam" id="PF14398">
    <property type="entry name" value="ATPgrasp_YheCD"/>
    <property type="match status" value="1"/>
</dbReference>
<dbReference type="InterPro" id="IPR026838">
    <property type="entry name" value="YheC/D"/>
</dbReference>
<sequence length="245" mass="28374">MGGKYWFHRIFQKERAVKAYLPSTAICTLSSLKTYLKKYTMVYIKPTGGGRGIGIIKAWRKRDKYYFVVEKGKKTSCNSVQKLYKKLKLARKKTHIVQQGIKLAKINGRPFDIRLMMMRTKDGKWSHIGMVAKVAGKKSIITNVARGKGYVTTVNKAMKKSLGIGRKKIASIKKEMIQLAHDCTRVYSKHRYEWQIGYDIAVDKNGKVWLIEANPRIPAHFLFKKYKGTFKKIRKLAKYHSKKKH</sequence>
<name>A0ABS4GW43_9BACL</name>
<accession>A0ABS4GW43</accession>
<evidence type="ECO:0000313" key="2">
    <source>
        <dbReference type="Proteomes" id="UP001519343"/>
    </source>
</evidence>
<dbReference type="SUPFAM" id="SSF56059">
    <property type="entry name" value="Glutathione synthetase ATP-binding domain-like"/>
    <property type="match status" value="1"/>
</dbReference>
<gene>
    <name evidence="1" type="ORF">J2Z37_004505</name>
</gene>
<evidence type="ECO:0000313" key="1">
    <source>
        <dbReference type="EMBL" id="MBP1934485.1"/>
    </source>
</evidence>
<reference evidence="1 2" key="1">
    <citation type="submission" date="2021-03" db="EMBL/GenBank/DDBJ databases">
        <title>Genomic Encyclopedia of Type Strains, Phase IV (KMG-IV): sequencing the most valuable type-strain genomes for metagenomic binning, comparative biology and taxonomic classification.</title>
        <authorList>
            <person name="Goeker M."/>
        </authorList>
    </citation>
    <scope>NUCLEOTIDE SEQUENCE [LARGE SCALE GENOMIC DNA]</scope>
    <source>
        <strain evidence="1 2">DSM 24738</strain>
    </source>
</reference>
<proteinExistence type="predicted"/>